<dbReference type="InterPro" id="IPR005104">
    <property type="entry name" value="WHTH_HrcA_DNA-bd"/>
</dbReference>
<organism evidence="9 10">
    <name type="scientific">Pelagibius litoralis</name>
    <dbReference type="NCBI Taxonomy" id="374515"/>
    <lineage>
        <taxon>Bacteria</taxon>
        <taxon>Pseudomonadati</taxon>
        <taxon>Pseudomonadota</taxon>
        <taxon>Alphaproteobacteria</taxon>
        <taxon>Rhodospirillales</taxon>
        <taxon>Rhodovibrionaceae</taxon>
        <taxon>Pelagibius</taxon>
    </lineage>
</organism>
<dbReference type="Gene3D" id="1.10.10.10">
    <property type="entry name" value="Winged helix-like DNA-binding domain superfamily/Winged helix DNA-binding domain"/>
    <property type="match status" value="1"/>
</dbReference>
<dbReference type="PANTHER" id="PTHR34824:SF1">
    <property type="entry name" value="HEAT-INDUCIBLE TRANSCRIPTION REPRESSOR HRCA"/>
    <property type="match status" value="1"/>
</dbReference>
<dbReference type="InterPro" id="IPR036390">
    <property type="entry name" value="WH_DNA-bd_sf"/>
</dbReference>
<dbReference type="SUPFAM" id="SSF55781">
    <property type="entry name" value="GAF domain-like"/>
    <property type="match status" value="1"/>
</dbReference>
<name>A0A967KD15_9PROT</name>
<reference evidence="9" key="1">
    <citation type="submission" date="2020-03" db="EMBL/GenBank/DDBJ databases">
        <title>Genome of Pelagibius litoralis DSM 21314T.</title>
        <authorList>
            <person name="Wang G."/>
        </authorList>
    </citation>
    <scope>NUCLEOTIDE SEQUENCE</scope>
    <source>
        <strain evidence="9">DSM 21314</strain>
    </source>
</reference>
<proteinExistence type="inferred from homology"/>
<evidence type="ECO:0000259" key="8">
    <source>
        <dbReference type="Pfam" id="PF03444"/>
    </source>
</evidence>
<sequence>MNETARSLAESLAAKGLNERSREVLKHIVDAYVETGAAVGSRTLSRSLGLGLSPATIRNVMADLEDLGLLFSPHTSAGRMPTDMGLRLFVDGLLELGNLTKDERAHIESQCAADGRSFPEVLEEASETISGLSRCAGLVVAPKLGEPLKHIEFVSLGPGRALVVLISVSGVVENRIIDVPAGLPASSLVEASNYLTARLTGRTLEEAQSEVLKELEQQRAELDTLTSRVIERGLASWSGSQGGTKSGALILRGQSQLLGDVTALEDLERIRQLFAMLETKDALVNLLDLAGGAEGVQIFIGAENELFSLAGCSMVIAPYSNSQQKIVGAIGVIGPSRIDYARIIPMVDYTAKVIGRLAG</sequence>
<evidence type="ECO:0000256" key="6">
    <source>
        <dbReference type="SAM" id="Coils"/>
    </source>
</evidence>
<evidence type="ECO:0000256" key="3">
    <source>
        <dbReference type="ARBA" id="ARBA00023016"/>
    </source>
</evidence>
<keyword evidence="2 5" id="KW-0805">Transcription regulation</keyword>
<dbReference type="Proteomes" id="UP000761264">
    <property type="component" value="Unassembled WGS sequence"/>
</dbReference>
<evidence type="ECO:0000256" key="2">
    <source>
        <dbReference type="ARBA" id="ARBA00023015"/>
    </source>
</evidence>
<protein>
    <recommendedName>
        <fullName evidence="5">Heat-inducible transcription repressor HrcA</fullName>
    </recommendedName>
</protein>
<dbReference type="EMBL" id="JAAQPH010000029">
    <property type="protein sequence ID" value="NIA71997.1"/>
    <property type="molecule type" value="Genomic_DNA"/>
</dbReference>
<evidence type="ECO:0000313" key="10">
    <source>
        <dbReference type="Proteomes" id="UP000761264"/>
    </source>
</evidence>
<keyword evidence="6" id="KW-0175">Coiled coil</keyword>
<dbReference type="Pfam" id="PF01628">
    <property type="entry name" value="HrcA"/>
    <property type="match status" value="1"/>
</dbReference>
<dbReference type="Gene3D" id="3.30.450.40">
    <property type="match status" value="1"/>
</dbReference>
<dbReference type="InterPro" id="IPR023120">
    <property type="entry name" value="WHTH_transcript_rep_HrcA_IDD"/>
</dbReference>
<accession>A0A967KD15</accession>
<evidence type="ECO:0000256" key="1">
    <source>
        <dbReference type="ARBA" id="ARBA00022491"/>
    </source>
</evidence>
<dbReference type="PANTHER" id="PTHR34824">
    <property type="entry name" value="HEAT-INDUCIBLE TRANSCRIPTION REPRESSOR HRCA"/>
    <property type="match status" value="1"/>
</dbReference>
<dbReference type="RefSeq" id="WP_167230548.1">
    <property type="nucleotide sequence ID" value="NZ_JAAQPH010000029.1"/>
</dbReference>
<dbReference type="PIRSF" id="PIRSF005485">
    <property type="entry name" value="HrcA"/>
    <property type="match status" value="1"/>
</dbReference>
<gene>
    <name evidence="5 9" type="primary">hrcA</name>
    <name evidence="9" type="ORF">HBA54_25685</name>
</gene>
<dbReference type="HAMAP" id="MF_00081">
    <property type="entry name" value="HrcA"/>
    <property type="match status" value="1"/>
</dbReference>
<evidence type="ECO:0000313" key="9">
    <source>
        <dbReference type="EMBL" id="NIA71997.1"/>
    </source>
</evidence>
<keyword evidence="10" id="KW-1185">Reference proteome</keyword>
<keyword evidence="4 5" id="KW-0804">Transcription</keyword>
<comment type="similarity">
    <text evidence="5">Belongs to the HrcA family.</text>
</comment>
<evidence type="ECO:0000256" key="4">
    <source>
        <dbReference type="ARBA" id="ARBA00023163"/>
    </source>
</evidence>
<dbReference type="GO" id="GO:0003677">
    <property type="term" value="F:DNA binding"/>
    <property type="evidence" value="ECO:0007669"/>
    <property type="project" value="InterPro"/>
</dbReference>
<comment type="function">
    <text evidence="5">Negative regulator of class I heat shock genes (grpE-dnaK-dnaJ and groELS operons). Prevents heat-shock induction of these operons.</text>
</comment>
<evidence type="ECO:0000259" key="7">
    <source>
        <dbReference type="Pfam" id="PF01628"/>
    </source>
</evidence>
<feature type="domain" description="Winged helix-turn-helix transcription repressor HrcA DNA-binding" evidence="8">
    <location>
        <begin position="18"/>
        <end position="82"/>
    </location>
</feature>
<comment type="caution">
    <text evidence="9">The sequence shown here is derived from an EMBL/GenBank/DDBJ whole genome shotgun (WGS) entry which is preliminary data.</text>
</comment>
<dbReference type="NCBIfam" id="TIGR00331">
    <property type="entry name" value="hrcA"/>
    <property type="match status" value="1"/>
</dbReference>
<feature type="domain" description="Heat-inducible transcription repressor HrcA C-terminal" evidence="7">
    <location>
        <begin position="120"/>
        <end position="344"/>
    </location>
</feature>
<keyword evidence="3 5" id="KW-0346">Stress response</keyword>
<dbReference type="InterPro" id="IPR036388">
    <property type="entry name" value="WH-like_DNA-bd_sf"/>
</dbReference>
<dbReference type="SUPFAM" id="SSF46785">
    <property type="entry name" value="Winged helix' DNA-binding domain"/>
    <property type="match status" value="1"/>
</dbReference>
<dbReference type="Gene3D" id="3.30.390.60">
    <property type="entry name" value="Heat-inducible transcription repressor hrca homolog, domain 3"/>
    <property type="match status" value="1"/>
</dbReference>
<dbReference type="InterPro" id="IPR002571">
    <property type="entry name" value="HrcA"/>
</dbReference>
<dbReference type="InterPro" id="IPR029016">
    <property type="entry name" value="GAF-like_dom_sf"/>
</dbReference>
<dbReference type="AlphaFoldDB" id="A0A967KD15"/>
<keyword evidence="1 5" id="KW-0678">Repressor</keyword>
<dbReference type="InterPro" id="IPR021153">
    <property type="entry name" value="HrcA_C"/>
</dbReference>
<dbReference type="Pfam" id="PF03444">
    <property type="entry name" value="WHD_HrcA"/>
    <property type="match status" value="1"/>
</dbReference>
<evidence type="ECO:0000256" key="5">
    <source>
        <dbReference type="HAMAP-Rule" id="MF_00081"/>
    </source>
</evidence>
<feature type="coiled-coil region" evidence="6">
    <location>
        <begin position="205"/>
        <end position="232"/>
    </location>
</feature>
<dbReference type="GO" id="GO:0045892">
    <property type="term" value="P:negative regulation of DNA-templated transcription"/>
    <property type="evidence" value="ECO:0007669"/>
    <property type="project" value="UniProtKB-UniRule"/>
</dbReference>